<evidence type="ECO:0000313" key="1">
    <source>
        <dbReference type="EMBL" id="GFR90490.1"/>
    </source>
</evidence>
<dbReference type="EMBL" id="BMAT01012356">
    <property type="protein sequence ID" value="GFR90490.1"/>
    <property type="molecule type" value="Genomic_DNA"/>
</dbReference>
<protein>
    <submittedName>
        <fullName evidence="1">Uncharacterized protein</fullName>
    </submittedName>
</protein>
<comment type="caution">
    <text evidence="1">The sequence shown here is derived from an EMBL/GenBank/DDBJ whole genome shotgun (WGS) entry which is preliminary data.</text>
</comment>
<sequence length="72" mass="8325">MNVESMDRLTAAVIDCFILNNGFALPTEGGWQTLQLIPQTSLYSIDMPDFLEADGLYRHWQILKEREQQHNT</sequence>
<dbReference type="AlphaFoldDB" id="A0AAV4GZ94"/>
<name>A0AAV4GZ94_9GAST</name>
<accession>A0AAV4GZ94</accession>
<gene>
    <name evidence="1" type="ORF">ElyMa_006150900</name>
</gene>
<evidence type="ECO:0000313" key="2">
    <source>
        <dbReference type="Proteomes" id="UP000762676"/>
    </source>
</evidence>
<keyword evidence="2" id="KW-1185">Reference proteome</keyword>
<proteinExistence type="predicted"/>
<dbReference type="Proteomes" id="UP000762676">
    <property type="component" value="Unassembled WGS sequence"/>
</dbReference>
<organism evidence="1 2">
    <name type="scientific">Elysia marginata</name>
    <dbReference type="NCBI Taxonomy" id="1093978"/>
    <lineage>
        <taxon>Eukaryota</taxon>
        <taxon>Metazoa</taxon>
        <taxon>Spiralia</taxon>
        <taxon>Lophotrochozoa</taxon>
        <taxon>Mollusca</taxon>
        <taxon>Gastropoda</taxon>
        <taxon>Heterobranchia</taxon>
        <taxon>Euthyneura</taxon>
        <taxon>Panpulmonata</taxon>
        <taxon>Sacoglossa</taxon>
        <taxon>Placobranchoidea</taxon>
        <taxon>Plakobranchidae</taxon>
        <taxon>Elysia</taxon>
    </lineage>
</organism>
<reference evidence="1 2" key="1">
    <citation type="journal article" date="2021" name="Elife">
        <title>Chloroplast acquisition without the gene transfer in kleptoplastic sea slugs, Plakobranchus ocellatus.</title>
        <authorList>
            <person name="Maeda T."/>
            <person name="Takahashi S."/>
            <person name="Yoshida T."/>
            <person name="Shimamura S."/>
            <person name="Takaki Y."/>
            <person name="Nagai Y."/>
            <person name="Toyoda A."/>
            <person name="Suzuki Y."/>
            <person name="Arimoto A."/>
            <person name="Ishii H."/>
            <person name="Satoh N."/>
            <person name="Nishiyama T."/>
            <person name="Hasebe M."/>
            <person name="Maruyama T."/>
            <person name="Minagawa J."/>
            <person name="Obokata J."/>
            <person name="Shigenobu S."/>
        </authorList>
    </citation>
    <scope>NUCLEOTIDE SEQUENCE [LARGE SCALE GENOMIC DNA]</scope>
</reference>